<dbReference type="GO" id="GO:0035267">
    <property type="term" value="C:NuA4 histone acetyltransferase complex"/>
    <property type="evidence" value="ECO:0007669"/>
    <property type="project" value="TreeGrafter"/>
</dbReference>
<evidence type="ECO:0000256" key="7">
    <source>
        <dbReference type="ARBA" id="ARBA00023242"/>
    </source>
</evidence>
<feature type="domain" description="Chromo" evidence="9">
    <location>
        <begin position="25"/>
        <end position="84"/>
    </location>
</feature>
<keyword evidence="4" id="KW-0156">Chromatin regulator</keyword>
<evidence type="ECO:0000259" key="9">
    <source>
        <dbReference type="SMART" id="SM00298"/>
    </source>
</evidence>
<dbReference type="InterPro" id="IPR026541">
    <property type="entry name" value="MRG_dom"/>
</dbReference>
<dbReference type="Pfam" id="PF22732">
    <property type="entry name" value="MSL3_chromo-like"/>
    <property type="match status" value="1"/>
</dbReference>
<evidence type="ECO:0000256" key="4">
    <source>
        <dbReference type="ARBA" id="ARBA00022853"/>
    </source>
</evidence>
<evidence type="ECO:0000256" key="8">
    <source>
        <dbReference type="SAM" id="MobiDB-lite"/>
    </source>
</evidence>
<accession>A0AAD5SEB7</accession>
<dbReference type="CDD" id="cd18983">
    <property type="entry name" value="CBD_MSL3_like"/>
    <property type="match status" value="1"/>
</dbReference>
<dbReference type="SUPFAM" id="SSF54160">
    <property type="entry name" value="Chromo domain-like"/>
    <property type="match status" value="1"/>
</dbReference>
<proteinExistence type="inferred from homology"/>
<feature type="compositionally biased region" description="Basic and acidic residues" evidence="8">
    <location>
        <begin position="94"/>
        <end position="109"/>
    </location>
</feature>
<dbReference type="Gene3D" id="2.30.30.140">
    <property type="match status" value="1"/>
</dbReference>
<dbReference type="Gene3D" id="1.10.274.30">
    <property type="entry name" value="MRG domain"/>
    <property type="match status" value="1"/>
</dbReference>
<comment type="subcellular location">
    <subcellularLocation>
        <location evidence="1">Nucleus</location>
    </subcellularLocation>
</comment>
<dbReference type="EMBL" id="JADGJD010000314">
    <property type="protein sequence ID" value="KAJ3052223.1"/>
    <property type="molecule type" value="Genomic_DNA"/>
</dbReference>
<dbReference type="InterPro" id="IPR038217">
    <property type="entry name" value="MRG_C_sf"/>
</dbReference>
<dbReference type="Pfam" id="PF05712">
    <property type="entry name" value="MRG"/>
    <property type="match status" value="1"/>
</dbReference>
<evidence type="ECO:0000313" key="11">
    <source>
        <dbReference type="Proteomes" id="UP001212841"/>
    </source>
</evidence>
<sequence length="312" mass="36740">MTNTSLFDLAYDEGEKILCFHGPLLYEAKVLKAEHWKDRPDEQTGPHYFVHYKGWKQTWDEWVPESRVLKFNEENLRRQKDLQATASTQKNKQKASDSSKRPSDASTDRTKKRVRDSLTEPEDEYIRRPEIKIPIPHDLKELMVADWENITKNQQLVSLPRDPTVDKILSDFREHMKGIINKKVQKGTDSTEGPHMEDTLNEVINGLTAYFDKALGRLLLYRFERNQYVDIKNKYPGKKMSEIYGIEHLTRLFVQLPRLLSRTKMDHDAINILKDYFTMFLTFADENKEAYFLKEYDTAPPAYIASLRTRDM</sequence>
<protein>
    <recommendedName>
        <fullName evidence="3">Chromatin modification-related protein EAF3</fullName>
    </recommendedName>
</protein>
<comment type="caution">
    <text evidence="10">The sequence shown here is derived from an EMBL/GenBank/DDBJ whole genome shotgun (WGS) entry which is preliminary data.</text>
</comment>
<keyword evidence="11" id="KW-1185">Reference proteome</keyword>
<evidence type="ECO:0000256" key="2">
    <source>
        <dbReference type="ARBA" id="ARBA00009093"/>
    </source>
</evidence>
<feature type="region of interest" description="Disordered" evidence="8">
    <location>
        <begin position="80"/>
        <end position="123"/>
    </location>
</feature>
<dbReference type="PANTHER" id="PTHR10880:SF15">
    <property type="entry name" value="MSL COMPLEX SUBUNIT 3"/>
    <property type="match status" value="1"/>
</dbReference>
<dbReference type="GO" id="GO:0006325">
    <property type="term" value="P:chromatin organization"/>
    <property type="evidence" value="ECO:0007669"/>
    <property type="project" value="UniProtKB-KW"/>
</dbReference>
<dbReference type="SMART" id="SM00298">
    <property type="entry name" value="CHROMO"/>
    <property type="match status" value="1"/>
</dbReference>
<dbReference type="GO" id="GO:0032221">
    <property type="term" value="C:Rpd3S complex"/>
    <property type="evidence" value="ECO:0007669"/>
    <property type="project" value="TreeGrafter"/>
</dbReference>
<organism evidence="10 11">
    <name type="scientific">Rhizophlyctis rosea</name>
    <dbReference type="NCBI Taxonomy" id="64517"/>
    <lineage>
        <taxon>Eukaryota</taxon>
        <taxon>Fungi</taxon>
        <taxon>Fungi incertae sedis</taxon>
        <taxon>Chytridiomycota</taxon>
        <taxon>Chytridiomycota incertae sedis</taxon>
        <taxon>Chytridiomycetes</taxon>
        <taxon>Rhizophlyctidales</taxon>
        <taxon>Rhizophlyctidaceae</taxon>
        <taxon>Rhizophlyctis</taxon>
    </lineage>
</organism>
<dbReference type="AlphaFoldDB" id="A0AAD5SEB7"/>
<dbReference type="PANTHER" id="PTHR10880">
    <property type="entry name" value="MORTALITY FACTOR 4-LIKE PROTEIN"/>
    <property type="match status" value="1"/>
</dbReference>
<reference evidence="10" key="1">
    <citation type="submission" date="2020-05" db="EMBL/GenBank/DDBJ databases">
        <title>Phylogenomic resolution of chytrid fungi.</title>
        <authorList>
            <person name="Stajich J.E."/>
            <person name="Amses K."/>
            <person name="Simmons R."/>
            <person name="Seto K."/>
            <person name="Myers J."/>
            <person name="Bonds A."/>
            <person name="Quandt C.A."/>
            <person name="Barry K."/>
            <person name="Liu P."/>
            <person name="Grigoriev I."/>
            <person name="Longcore J.E."/>
            <person name="James T.Y."/>
        </authorList>
    </citation>
    <scope>NUCLEOTIDE SEQUENCE</scope>
    <source>
        <strain evidence="10">JEL0318</strain>
    </source>
</reference>
<evidence type="ECO:0000256" key="1">
    <source>
        <dbReference type="ARBA" id="ARBA00004123"/>
    </source>
</evidence>
<dbReference type="PIRSF" id="PIRSF038133">
    <property type="entry name" value="HAT_Nua4_EAF3/MRG15"/>
    <property type="match status" value="1"/>
</dbReference>
<evidence type="ECO:0000256" key="5">
    <source>
        <dbReference type="ARBA" id="ARBA00023015"/>
    </source>
</evidence>
<dbReference type="InterPro" id="IPR053820">
    <property type="entry name" value="MSL3_chromo-like"/>
</dbReference>
<dbReference type="InterPro" id="IPR000953">
    <property type="entry name" value="Chromo/chromo_shadow_dom"/>
</dbReference>
<keyword evidence="5" id="KW-0805">Transcription regulation</keyword>
<comment type="similarity">
    <text evidence="2">Belongs to the MRG family.</text>
</comment>
<name>A0AAD5SEB7_9FUNG</name>
<evidence type="ECO:0000256" key="6">
    <source>
        <dbReference type="ARBA" id="ARBA00023163"/>
    </source>
</evidence>
<evidence type="ECO:0000313" key="10">
    <source>
        <dbReference type="EMBL" id="KAJ3052223.1"/>
    </source>
</evidence>
<dbReference type="InterPro" id="IPR008676">
    <property type="entry name" value="MRG"/>
</dbReference>
<dbReference type="InterPro" id="IPR016197">
    <property type="entry name" value="Chromo-like_dom_sf"/>
</dbReference>
<dbReference type="GO" id="GO:0006355">
    <property type="term" value="P:regulation of DNA-templated transcription"/>
    <property type="evidence" value="ECO:0007669"/>
    <property type="project" value="InterPro"/>
</dbReference>
<gene>
    <name evidence="10" type="primary">EAF3_1</name>
    <name evidence="10" type="ORF">HK097_006692</name>
</gene>
<dbReference type="Proteomes" id="UP001212841">
    <property type="component" value="Unassembled WGS sequence"/>
</dbReference>
<keyword evidence="7" id="KW-0539">Nucleus</keyword>
<evidence type="ECO:0000256" key="3">
    <source>
        <dbReference type="ARBA" id="ARBA00018505"/>
    </source>
</evidence>
<dbReference type="PROSITE" id="PS51640">
    <property type="entry name" value="MRG"/>
    <property type="match status" value="1"/>
</dbReference>
<keyword evidence="6" id="KW-0804">Transcription</keyword>